<comment type="caution">
    <text evidence="2">The sequence shown here is derived from an EMBL/GenBank/DDBJ whole genome shotgun (WGS) entry which is preliminary data.</text>
</comment>
<evidence type="ECO:0000313" key="2">
    <source>
        <dbReference type="EMBL" id="TNN50902.1"/>
    </source>
</evidence>
<reference evidence="2 3" key="1">
    <citation type="submission" date="2019-03" db="EMBL/GenBank/DDBJ databases">
        <title>First draft genome of Liparis tanakae, snailfish: a comprehensive survey of snailfish specific genes.</title>
        <authorList>
            <person name="Kim W."/>
            <person name="Song I."/>
            <person name="Jeong J.-H."/>
            <person name="Kim D."/>
            <person name="Kim S."/>
            <person name="Ryu S."/>
            <person name="Song J.Y."/>
            <person name="Lee S.K."/>
        </authorList>
    </citation>
    <scope>NUCLEOTIDE SEQUENCE [LARGE SCALE GENOMIC DNA]</scope>
    <source>
        <tissue evidence="2">Muscle</tissue>
    </source>
</reference>
<name>A0A4Z2GE03_9TELE</name>
<dbReference type="AlphaFoldDB" id="A0A4Z2GE03"/>
<gene>
    <name evidence="2" type="ORF">EYF80_038883</name>
</gene>
<evidence type="ECO:0000313" key="3">
    <source>
        <dbReference type="Proteomes" id="UP000314294"/>
    </source>
</evidence>
<protein>
    <submittedName>
        <fullName evidence="2">Uncharacterized protein</fullName>
    </submittedName>
</protein>
<evidence type="ECO:0000256" key="1">
    <source>
        <dbReference type="SAM" id="SignalP"/>
    </source>
</evidence>
<sequence>MIVCQILLVLASTLENCFGLISNDSCLDVFAVKPTARSEPASRSDEPDRKLVVMSDLGPHSILDPKLLGLQTGGCEHMMSLLMEKKQLEELSRCRGIGGASMSR</sequence>
<feature type="signal peptide" evidence="1">
    <location>
        <begin position="1"/>
        <end position="19"/>
    </location>
</feature>
<dbReference type="Proteomes" id="UP000314294">
    <property type="component" value="Unassembled WGS sequence"/>
</dbReference>
<accession>A0A4Z2GE03</accession>
<organism evidence="2 3">
    <name type="scientific">Liparis tanakae</name>
    <name type="common">Tanaka's snailfish</name>
    <dbReference type="NCBI Taxonomy" id="230148"/>
    <lineage>
        <taxon>Eukaryota</taxon>
        <taxon>Metazoa</taxon>
        <taxon>Chordata</taxon>
        <taxon>Craniata</taxon>
        <taxon>Vertebrata</taxon>
        <taxon>Euteleostomi</taxon>
        <taxon>Actinopterygii</taxon>
        <taxon>Neopterygii</taxon>
        <taxon>Teleostei</taxon>
        <taxon>Neoteleostei</taxon>
        <taxon>Acanthomorphata</taxon>
        <taxon>Eupercaria</taxon>
        <taxon>Perciformes</taxon>
        <taxon>Cottioidei</taxon>
        <taxon>Cottales</taxon>
        <taxon>Liparidae</taxon>
        <taxon>Liparis</taxon>
    </lineage>
</organism>
<dbReference type="EMBL" id="SRLO01000601">
    <property type="protein sequence ID" value="TNN50902.1"/>
    <property type="molecule type" value="Genomic_DNA"/>
</dbReference>
<feature type="chain" id="PRO_5021336553" evidence="1">
    <location>
        <begin position="20"/>
        <end position="104"/>
    </location>
</feature>
<keyword evidence="1" id="KW-0732">Signal</keyword>
<keyword evidence="3" id="KW-1185">Reference proteome</keyword>
<proteinExistence type="predicted"/>